<keyword evidence="1" id="KW-0472">Membrane</keyword>
<accession>A0ABR2K7R7</accession>
<proteinExistence type="predicted"/>
<dbReference type="EMBL" id="JAPFFF010000006">
    <property type="protein sequence ID" value="KAK8886962.1"/>
    <property type="molecule type" value="Genomic_DNA"/>
</dbReference>
<evidence type="ECO:0000313" key="2">
    <source>
        <dbReference type="EMBL" id="KAK8886962.1"/>
    </source>
</evidence>
<comment type="caution">
    <text evidence="2">The sequence shown here is derived from an EMBL/GenBank/DDBJ whole genome shotgun (WGS) entry which is preliminary data.</text>
</comment>
<name>A0ABR2K7R7_9EUKA</name>
<keyword evidence="3" id="KW-1185">Reference proteome</keyword>
<protein>
    <submittedName>
        <fullName evidence="2">Uncharacterized protein</fullName>
    </submittedName>
</protein>
<keyword evidence="1" id="KW-1133">Transmembrane helix</keyword>
<gene>
    <name evidence="2" type="ORF">M9Y10_037997</name>
</gene>
<feature type="transmembrane region" description="Helical" evidence="1">
    <location>
        <begin position="53"/>
        <end position="70"/>
    </location>
</feature>
<keyword evidence="1" id="KW-0812">Transmembrane</keyword>
<evidence type="ECO:0000256" key="1">
    <source>
        <dbReference type="SAM" id="Phobius"/>
    </source>
</evidence>
<organism evidence="2 3">
    <name type="scientific">Tritrichomonas musculus</name>
    <dbReference type="NCBI Taxonomy" id="1915356"/>
    <lineage>
        <taxon>Eukaryota</taxon>
        <taxon>Metamonada</taxon>
        <taxon>Parabasalia</taxon>
        <taxon>Tritrichomonadida</taxon>
        <taxon>Tritrichomonadidae</taxon>
        <taxon>Tritrichomonas</taxon>
    </lineage>
</organism>
<evidence type="ECO:0000313" key="3">
    <source>
        <dbReference type="Proteomes" id="UP001470230"/>
    </source>
</evidence>
<reference evidence="2 3" key="1">
    <citation type="submission" date="2024-04" db="EMBL/GenBank/DDBJ databases">
        <title>Tritrichomonas musculus Genome.</title>
        <authorList>
            <person name="Alves-Ferreira E."/>
            <person name="Grigg M."/>
            <person name="Lorenzi H."/>
            <person name="Galac M."/>
        </authorList>
    </citation>
    <scope>NUCLEOTIDE SEQUENCE [LARGE SCALE GENOMIC DNA]</scope>
    <source>
        <strain evidence="2 3">EAF2021</strain>
    </source>
</reference>
<sequence length="85" mass="9986">MTGSGKTYLYDQFSFMISFPNYAEVISYGQNTKQADIYRFVKLSYKDNKMNRWRVIPVIIMAMISIFKSVSQRSNQKGKFIGYDE</sequence>
<dbReference type="Proteomes" id="UP001470230">
    <property type="component" value="Unassembled WGS sequence"/>
</dbReference>